<evidence type="ECO:0000313" key="3">
    <source>
        <dbReference type="Proteomes" id="UP000184241"/>
    </source>
</evidence>
<evidence type="ECO:0000313" key="2">
    <source>
        <dbReference type="EMBL" id="SHI63782.1"/>
    </source>
</evidence>
<feature type="transmembrane region" description="Helical" evidence="1">
    <location>
        <begin position="29"/>
        <end position="48"/>
    </location>
</feature>
<gene>
    <name evidence="2" type="ORF">SAMN02745941_04104</name>
</gene>
<dbReference type="Proteomes" id="UP000184241">
    <property type="component" value="Unassembled WGS sequence"/>
</dbReference>
<evidence type="ECO:0000256" key="1">
    <source>
        <dbReference type="SAM" id="Phobius"/>
    </source>
</evidence>
<sequence length="70" mass="8070">MLIVIFSAYILIFLNDQIPLYKQGLKKDFYLSTVILTLSLIISVLITLRIKIPSPSRPLEQLVKLIVERI</sequence>
<dbReference type="RefSeq" id="WP_073022437.1">
    <property type="nucleotide sequence ID" value="NZ_FQXU01000017.1"/>
</dbReference>
<protein>
    <submittedName>
        <fullName evidence="2">Uncharacterized protein</fullName>
    </submittedName>
</protein>
<keyword evidence="1" id="KW-0812">Transmembrane</keyword>
<dbReference type="AlphaFoldDB" id="A0A1M6CRX9"/>
<proteinExistence type="predicted"/>
<reference evidence="2 3" key="1">
    <citation type="submission" date="2016-11" db="EMBL/GenBank/DDBJ databases">
        <authorList>
            <person name="Jaros S."/>
            <person name="Januszkiewicz K."/>
            <person name="Wedrychowicz H."/>
        </authorList>
    </citation>
    <scope>NUCLEOTIDE SEQUENCE [LARGE SCALE GENOMIC DNA]</scope>
    <source>
        <strain evidence="2 3">DSM 6191</strain>
    </source>
</reference>
<keyword evidence="1" id="KW-0472">Membrane</keyword>
<accession>A0A1M6CRX9</accession>
<keyword evidence="1" id="KW-1133">Transmembrane helix</keyword>
<organism evidence="2 3">
    <name type="scientific">Clostridium intestinale DSM 6191</name>
    <dbReference type="NCBI Taxonomy" id="1121320"/>
    <lineage>
        <taxon>Bacteria</taxon>
        <taxon>Bacillati</taxon>
        <taxon>Bacillota</taxon>
        <taxon>Clostridia</taxon>
        <taxon>Eubacteriales</taxon>
        <taxon>Clostridiaceae</taxon>
        <taxon>Clostridium</taxon>
    </lineage>
</organism>
<dbReference type="EMBL" id="FQXU01000017">
    <property type="protein sequence ID" value="SHI63782.1"/>
    <property type="molecule type" value="Genomic_DNA"/>
</dbReference>
<name>A0A1M6CRX9_9CLOT</name>